<feature type="signal peptide" evidence="1">
    <location>
        <begin position="1"/>
        <end position="25"/>
    </location>
</feature>
<accession>A0A0R3SUP2</accession>
<dbReference type="OrthoDB" id="6281533at2759"/>
<name>A0A0R3SUP2_HYMDI</name>
<dbReference type="InterPro" id="IPR008993">
    <property type="entry name" value="TIMP-like_OB-fold"/>
</dbReference>
<proteinExistence type="predicted"/>
<dbReference type="Gene3D" id="2.40.50.120">
    <property type="match status" value="1"/>
</dbReference>
<dbReference type="WBParaSite" id="HDID_0000923101-mRNA-1">
    <property type="protein sequence ID" value="HDID_0000923101-mRNA-1"/>
    <property type="gene ID" value="HDID_0000923101"/>
</dbReference>
<evidence type="ECO:0000313" key="3">
    <source>
        <dbReference type="Proteomes" id="UP000274504"/>
    </source>
</evidence>
<evidence type="ECO:0000256" key="1">
    <source>
        <dbReference type="SAM" id="SignalP"/>
    </source>
</evidence>
<reference evidence="4" key="1">
    <citation type="submission" date="2017-02" db="UniProtKB">
        <authorList>
            <consortium name="WormBaseParasite"/>
        </authorList>
    </citation>
    <scope>IDENTIFICATION</scope>
</reference>
<gene>
    <name evidence="2" type="ORF">HDID_LOCUS9229</name>
</gene>
<sequence length="353" mass="39728">MYTFKFARICVRGLLILLVLQSIVASPRDMGYVDEEDQIPGTNEAFIHFIKNTTNSFCTCGRSVLQHRFCNNDFAIIGRKFGRTTRFYGDPEYEGLHYGGVVIPIAVQQVFRGSMKVHSIVNLHYILGSHCGVDRSSVPEDDQLFLITGSPYLILDFLRKNKDDVSPSLADEEGKELFLVTSCGDCIKLSTLSRTQIAGVFLNYYCGEMAITTPTVYITHDAPSSTNTCYFHYSKVKCYDKYAICLSINDVGTWRAIHRIPALPPVLSAIPVDLHEIVKSNEGLGDQDFFEYYSNWYGKLLKSAMLPALRLTMFARGLVDVVNEVISVGLEAVELQVRIPEWIGMIVFRVLLL</sequence>
<evidence type="ECO:0000313" key="4">
    <source>
        <dbReference type="WBParaSite" id="HDID_0000923101-mRNA-1"/>
    </source>
</evidence>
<keyword evidence="1" id="KW-0732">Signal</keyword>
<evidence type="ECO:0000313" key="2">
    <source>
        <dbReference type="EMBL" id="VDL61547.1"/>
    </source>
</evidence>
<dbReference type="Proteomes" id="UP000274504">
    <property type="component" value="Unassembled WGS sequence"/>
</dbReference>
<protein>
    <submittedName>
        <fullName evidence="4">Peptidase A1 domain-containing protein</fullName>
    </submittedName>
</protein>
<dbReference type="EMBL" id="UYSG01011242">
    <property type="protein sequence ID" value="VDL61547.1"/>
    <property type="molecule type" value="Genomic_DNA"/>
</dbReference>
<dbReference type="SUPFAM" id="SSF50242">
    <property type="entry name" value="TIMP-like"/>
    <property type="match status" value="1"/>
</dbReference>
<dbReference type="AlphaFoldDB" id="A0A0R3SUP2"/>
<reference evidence="2 3" key="2">
    <citation type="submission" date="2018-11" db="EMBL/GenBank/DDBJ databases">
        <authorList>
            <consortium name="Pathogen Informatics"/>
        </authorList>
    </citation>
    <scope>NUCLEOTIDE SEQUENCE [LARGE SCALE GENOMIC DNA]</scope>
</reference>
<feature type="chain" id="PRO_5043131501" evidence="1">
    <location>
        <begin position="26"/>
        <end position="353"/>
    </location>
</feature>
<organism evidence="4">
    <name type="scientific">Hymenolepis diminuta</name>
    <name type="common">Rat tapeworm</name>
    <dbReference type="NCBI Taxonomy" id="6216"/>
    <lineage>
        <taxon>Eukaryota</taxon>
        <taxon>Metazoa</taxon>
        <taxon>Spiralia</taxon>
        <taxon>Lophotrochozoa</taxon>
        <taxon>Platyhelminthes</taxon>
        <taxon>Cestoda</taxon>
        <taxon>Eucestoda</taxon>
        <taxon>Cyclophyllidea</taxon>
        <taxon>Hymenolepididae</taxon>
        <taxon>Hymenolepis</taxon>
    </lineage>
</organism>